<dbReference type="PROSITE" id="PS50158">
    <property type="entry name" value="ZF_CCHC"/>
    <property type="match status" value="1"/>
</dbReference>
<gene>
    <name evidence="4" type="ORF">FSP39_003728</name>
</gene>
<feature type="region of interest" description="Disordered" evidence="2">
    <location>
        <begin position="659"/>
        <end position="702"/>
    </location>
</feature>
<dbReference type="GO" id="GO:0008270">
    <property type="term" value="F:zinc ion binding"/>
    <property type="evidence" value="ECO:0007669"/>
    <property type="project" value="UniProtKB-KW"/>
</dbReference>
<feature type="region of interest" description="Disordered" evidence="2">
    <location>
        <begin position="1"/>
        <end position="42"/>
    </location>
</feature>
<feature type="compositionally biased region" description="Polar residues" evidence="2">
    <location>
        <begin position="462"/>
        <end position="480"/>
    </location>
</feature>
<comment type="caution">
    <text evidence="4">The sequence shown here is derived from an EMBL/GenBank/DDBJ whole genome shotgun (WGS) entry which is preliminary data.</text>
</comment>
<feature type="compositionally biased region" description="Basic and acidic residues" evidence="2">
    <location>
        <begin position="728"/>
        <end position="748"/>
    </location>
</feature>
<keyword evidence="1" id="KW-0479">Metal-binding</keyword>
<dbReference type="PANTHER" id="PTHR19963:SF30">
    <property type="entry name" value="ENDONUCLEASE_EXONUCLEASE_PHOSPHATASE DOMAIN-CONTAINING PROTEIN"/>
    <property type="match status" value="1"/>
</dbReference>
<dbReference type="InterPro" id="IPR001878">
    <property type="entry name" value="Znf_CCHC"/>
</dbReference>
<evidence type="ECO:0000256" key="2">
    <source>
        <dbReference type="SAM" id="MobiDB-lite"/>
    </source>
</evidence>
<feature type="compositionally biased region" description="Basic residues" evidence="2">
    <location>
        <begin position="663"/>
        <end position="672"/>
    </location>
</feature>
<accession>A0AA88XHG5</accession>
<proteinExistence type="predicted"/>
<feature type="region of interest" description="Disordered" evidence="2">
    <location>
        <begin position="462"/>
        <end position="501"/>
    </location>
</feature>
<evidence type="ECO:0000259" key="3">
    <source>
        <dbReference type="PROSITE" id="PS50158"/>
    </source>
</evidence>
<name>A0AA88XHG5_PINIB</name>
<dbReference type="SMART" id="SM00343">
    <property type="entry name" value="ZnF_C2HC"/>
    <property type="match status" value="1"/>
</dbReference>
<reference evidence="4" key="1">
    <citation type="submission" date="2019-08" db="EMBL/GenBank/DDBJ databases">
        <title>The improved chromosome-level genome for the pearl oyster Pinctada fucata martensii using PacBio sequencing and Hi-C.</title>
        <authorList>
            <person name="Zheng Z."/>
        </authorList>
    </citation>
    <scope>NUCLEOTIDE SEQUENCE</scope>
    <source>
        <strain evidence="4">ZZ-2019</strain>
        <tissue evidence="4">Adductor muscle</tissue>
    </source>
</reference>
<dbReference type="PANTHER" id="PTHR19963">
    <property type="entry name" value="CCHC-TYPE DOMAIN-CONTAINING PROTEIN"/>
    <property type="match status" value="1"/>
</dbReference>
<dbReference type="GO" id="GO:0003676">
    <property type="term" value="F:nucleic acid binding"/>
    <property type="evidence" value="ECO:0007669"/>
    <property type="project" value="InterPro"/>
</dbReference>
<dbReference type="Gene3D" id="4.10.60.10">
    <property type="entry name" value="Zinc finger, CCHC-type"/>
    <property type="match status" value="1"/>
</dbReference>
<feature type="domain" description="CCHC-type" evidence="3">
    <location>
        <begin position="766"/>
        <end position="780"/>
    </location>
</feature>
<keyword evidence="1" id="KW-0863">Zinc-finger</keyword>
<evidence type="ECO:0000256" key="1">
    <source>
        <dbReference type="PROSITE-ProRule" id="PRU00047"/>
    </source>
</evidence>
<dbReference type="Pfam" id="PF00098">
    <property type="entry name" value="zf-CCHC"/>
    <property type="match status" value="1"/>
</dbReference>
<dbReference type="SUPFAM" id="SSF57756">
    <property type="entry name" value="Retrovirus zinc finger-like domains"/>
    <property type="match status" value="1"/>
</dbReference>
<keyword evidence="1" id="KW-0862">Zinc</keyword>
<feature type="region of interest" description="Disordered" evidence="2">
    <location>
        <begin position="386"/>
        <end position="417"/>
    </location>
</feature>
<organism evidence="4 5">
    <name type="scientific">Pinctada imbricata</name>
    <name type="common">Atlantic pearl-oyster</name>
    <name type="synonym">Pinctada martensii</name>
    <dbReference type="NCBI Taxonomy" id="66713"/>
    <lineage>
        <taxon>Eukaryota</taxon>
        <taxon>Metazoa</taxon>
        <taxon>Spiralia</taxon>
        <taxon>Lophotrochozoa</taxon>
        <taxon>Mollusca</taxon>
        <taxon>Bivalvia</taxon>
        <taxon>Autobranchia</taxon>
        <taxon>Pteriomorphia</taxon>
        <taxon>Pterioida</taxon>
        <taxon>Pterioidea</taxon>
        <taxon>Pteriidae</taxon>
        <taxon>Pinctada</taxon>
    </lineage>
</organism>
<feature type="compositionally biased region" description="Basic residues" evidence="2">
    <location>
        <begin position="1"/>
        <end position="10"/>
    </location>
</feature>
<protein>
    <recommendedName>
        <fullName evidence="3">CCHC-type domain-containing protein</fullName>
    </recommendedName>
</protein>
<dbReference type="Proteomes" id="UP001186944">
    <property type="component" value="Unassembled WGS sequence"/>
</dbReference>
<feature type="region of interest" description="Disordered" evidence="2">
    <location>
        <begin position="728"/>
        <end position="762"/>
    </location>
</feature>
<dbReference type="InterPro" id="IPR036875">
    <property type="entry name" value="Znf_CCHC_sf"/>
</dbReference>
<evidence type="ECO:0000313" key="5">
    <source>
        <dbReference type="Proteomes" id="UP001186944"/>
    </source>
</evidence>
<evidence type="ECO:0000313" key="4">
    <source>
        <dbReference type="EMBL" id="KAK3085461.1"/>
    </source>
</evidence>
<dbReference type="AlphaFoldDB" id="A0AA88XHG5"/>
<keyword evidence="5" id="KW-1185">Reference proteome</keyword>
<dbReference type="EMBL" id="VSWD01000012">
    <property type="protein sequence ID" value="KAK3085461.1"/>
    <property type="molecule type" value="Genomic_DNA"/>
</dbReference>
<sequence length="784" mass="84723">MGRKQRKVRSRTSVLSRDVDKQGSDSEVGSSRQETPEKRIPDLNLNVVEVTSNSDVEVTSTSSTGSYASLNTSSLPVYTSLTESPRVSTGLPPLYYCGGHLPEYGNKHGMNVGPLQNQVTGYLPVSPSSSSVTGYLPVGPSQSSFTGHLPVASSTNAGQSSFTGHLPVGPSLSSFTGHLPVASSTNAGQSSFTGHLPVGPSLSSFTGHLPVASSTNTGQSSFTGHLPVASSTNMGQSSFTGHLPVTSNVRSSQTSCTGHLPVASNDNRGQNLSFGHLPIASSQIPFTGHLPVASSQASFTGHLPVASSQASFTGHLPVASSQTPFTGHLPVASSQAPFTGHLPLASSAGLGQSPFTGHLPVSSNISIGQASFTGYLPVSYNSRVSHTGSPLTGYSQASSSNPTPYTGTVPVNQNVNSIPCGHNGSVVNAGTGNTSTSQQATDNIATLIQQEVQRAIQASTMVNQTQQNDTNANHKYTSSESETDIPSIPRRRRNNSKLPRIPSFTGKEDWKIWLGRFEETAERRGWGTEDRLDHLLPLMLDDAADFVYGQLSKATRRDYCKLISELGNRFRVVETRKTYAVRFSNRQQKSGEKPEAFAADLKRLYDKAHPDRNRETREEDLLRHFLDGLSDPDAQFHIEYIKDPTTIDEAVLQVVTFEESGRQGHKRGKTVRQVKADSQKSYSDGDEPSQSGSNPDFRKQIKGNNSYRNSQVIQELNAEIQSLKKELEKHKSDKNQDGGQKIHDERDGNPNNPSKGQRHGHRERICYCCRQPGHFARECPTNNQ</sequence>